<dbReference type="RefSeq" id="WP_015396111.1">
    <property type="nucleotide sequence ID" value="NC_020294.1"/>
</dbReference>
<dbReference type="Gene3D" id="3.30.110.60">
    <property type="entry name" value="YhbY-like"/>
    <property type="match status" value="1"/>
</dbReference>
<evidence type="ECO:0000256" key="2">
    <source>
        <dbReference type="PROSITE-ProRule" id="PRU00626"/>
    </source>
</evidence>
<dbReference type="GO" id="GO:0003723">
    <property type="term" value="F:RNA binding"/>
    <property type="evidence" value="ECO:0007669"/>
    <property type="project" value="UniProtKB-UniRule"/>
</dbReference>
<evidence type="ECO:0000313" key="5">
    <source>
        <dbReference type="Proteomes" id="UP000011547"/>
    </source>
</evidence>
<dbReference type="eggNOG" id="COG1534">
    <property type="taxonomic scope" value="Bacteria"/>
</dbReference>
<dbReference type="PROSITE" id="PS51295">
    <property type="entry name" value="CRM"/>
    <property type="match status" value="1"/>
</dbReference>
<dbReference type="SUPFAM" id="SSF75471">
    <property type="entry name" value="YhbY-like"/>
    <property type="match status" value="1"/>
</dbReference>
<accession>M1M357</accession>
<dbReference type="AlphaFoldDB" id="M1M357"/>
<evidence type="ECO:0000313" key="4">
    <source>
        <dbReference type="EMBL" id="AGF46700.1"/>
    </source>
</evidence>
<dbReference type="InterPro" id="IPR051925">
    <property type="entry name" value="RNA-binding_domain"/>
</dbReference>
<dbReference type="PANTHER" id="PTHR40065">
    <property type="entry name" value="RNA-BINDING PROTEIN YHBY"/>
    <property type="match status" value="1"/>
</dbReference>
<dbReference type="HOGENOM" id="CLU_095994_2_0_4"/>
<evidence type="ECO:0000256" key="1">
    <source>
        <dbReference type="ARBA" id="ARBA00022884"/>
    </source>
</evidence>
<dbReference type="Pfam" id="PF01985">
    <property type="entry name" value="CRS1_YhbY"/>
    <property type="match status" value="1"/>
</dbReference>
<sequence length="93" mass="10737">MHTNPDYTKLNICKSIAHKLEPVVMIGNKGFTEQVLKEIITALKAHKLIKIKINTKEKQERQDIIKNICEKTNCQLIQQIGKIVVIYKHNSEI</sequence>
<dbReference type="SMART" id="SM01103">
    <property type="entry name" value="CRS1_YhbY"/>
    <property type="match status" value="1"/>
</dbReference>
<dbReference type="KEGG" id="kde:CDSE_0369"/>
<dbReference type="PATRIC" id="fig|1208919.3.peg.137"/>
<dbReference type="STRING" id="1208919.CDSE_0369"/>
<name>M1M357_9PROT</name>
<dbReference type="PANTHER" id="PTHR40065:SF3">
    <property type="entry name" value="RNA-BINDING PROTEIN YHBY"/>
    <property type="match status" value="1"/>
</dbReference>
<gene>
    <name evidence="4" type="ORF">CDSE_0369</name>
</gene>
<dbReference type="OrthoDB" id="9797519at2"/>
<evidence type="ECO:0000259" key="3">
    <source>
        <dbReference type="PROSITE" id="PS51295"/>
    </source>
</evidence>
<protein>
    <submittedName>
        <fullName evidence="4">Putative RNA-binding protein containing KH domain</fullName>
    </submittedName>
</protein>
<feature type="domain" description="CRM" evidence="3">
    <location>
        <begin position="1"/>
        <end position="93"/>
    </location>
</feature>
<dbReference type="Proteomes" id="UP000011547">
    <property type="component" value="Chromosome"/>
</dbReference>
<dbReference type="InterPro" id="IPR001890">
    <property type="entry name" value="RNA-binding_CRM"/>
</dbReference>
<dbReference type="EMBL" id="CP003803">
    <property type="protein sequence ID" value="AGF46700.1"/>
    <property type="molecule type" value="Genomic_DNA"/>
</dbReference>
<dbReference type="InterPro" id="IPR035920">
    <property type="entry name" value="YhbY-like_sf"/>
</dbReference>
<keyword evidence="5" id="KW-1185">Reference proteome</keyword>
<reference evidence="4 5" key="1">
    <citation type="journal article" date="2013" name="Genome Biol. Evol.">
        <title>Genome evolution and phylogenomic analysis of candidatus kinetoplastibacterium, the betaproteobacterial endosymbionts of strigomonas and angomonas.</title>
        <authorList>
            <person name="Alves J.M."/>
            <person name="Serrano M.G."/>
            <person name="Maia da Silva F."/>
            <person name="Voegtly L.J."/>
            <person name="Matveyev A.V."/>
            <person name="Teixeira M.M."/>
            <person name="Camargo E.P."/>
            <person name="Buck G.A."/>
        </authorList>
    </citation>
    <scope>NUCLEOTIDE SEQUENCE [LARGE SCALE GENOMIC DNA]</scope>
    <source>
        <strain evidence="4 5">TCC079E</strain>
    </source>
</reference>
<proteinExistence type="predicted"/>
<organism evidence="4 5">
    <name type="scientific">Candidatus Kinetoplastidibacterium desouzai TCC079E</name>
    <dbReference type="NCBI Taxonomy" id="1208919"/>
    <lineage>
        <taxon>Bacteria</taxon>
        <taxon>Pseudomonadati</taxon>
        <taxon>Pseudomonadota</taxon>
        <taxon>Betaproteobacteria</taxon>
        <taxon>Candidatus Kinetoplastidibacterium</taxon>
    </lineage>
</organism>
<keyword evidence="1 2" id="KW-0694">RNA-binding</keyword>